<dbReference type="KEGG" id="pna:Pnap_4890"/>
<keyword evidence="2" id="KW-0614">Plasmid</keyword>
<reference evidence="3" key="1">
    <citation type="journal article" date="2009" name="Environ. Microbiol.">
        <title>The genome of Polaromonas naphthalenivorans strain CJ2, isolated from coal tar-contaminated sediment, reveals physiological and metabolic versatility and evolution through extensive horizontal gene transfer.</title>
        <authorList>
            <person name="Yagi J.M."/>
            <person name="Sims D."/>
            <person name="Brettin T."/>
            <person name="Bruce D."/>
            <person name="Madsen E.L."/>
        </authorList>
    </citation>
    <scope>NUCLEOTIDE SEQUENCE [LARGE SCALE GENOMIC DNA]</scope>
    <source>
        <strain evidence="3">CJ2</strain>
        <plasmid evidence="3">Plasmid pPNAP03</plasmid>
    </source>
</reference>
<gene>
    <name evidence="2" type="ordered locus">Pnap_4890</name>
</gene>
<dbReference type="SMART" id="SM00530">
    <property type="entry name" value="HTH_XRE"/>
    <property type="match status" value="1"/>
</dbReference>
<keyword evidence="3" id="KW-1185">Reference proteome</keyword>
<dbReference type="GO" id="GO:0003677">
    <property type="term" value="F:DNA binding"/>
    <property type="evidence" value="ECO:0007669"/>
    <property type="project" value="InterPro"/>
</dbReference>
<dbReference type="AlphaFoldDB" id="A1VWC6"/>
<dbReference type="Gene3D" id="1.10.260.40">
    <property type="entry name" value="lambda repressor-like DNA-binding domains"/>
    <property type="match status" value="1"/>
</dbReference>
<dbReference type="HOGENOM" id="CLU_1676245_0_0_4"/>
<organism evidence="2 3">
    <name type="scientific">Polaromonas naphthalenivorans (strain CJ2)</name>
    <dbReference type="NCBI Taxonomy" id="365044"/>
    <lineage>
        <taxon>Bacteria</taxon>
        <taxon>Pseudomonadati</taxon>
        <taxon>Pseudomonadota</taxon>
        <taxon>Betaproteobacteria</taxon>
        <taxon>Burkholderiales</taxon>
        <taxon>Comamonadaceae</taxon>
        <taxon>Polaromonas</taxon>
    </lineage>
</organism>
<accession>A1VWC6</accession>
<dbReference type="InterPro" id="IPR001387">
    <property type="entry name" value="Cro/C1-type_HTH"/>
</dbReference>
<sequence>MHDRGFPHAFNNTIKLIYIDRFHFIMAKPNQVMETTYGLRLKQAYKHAGLTQVQLASAAGLSQAAISEACRVGTGSAYTVQFARACGVDAFWLATGDGEMEPATLSPRALYIARELDRKEPPEQRDRLYAIFMQLLDFSANDTVPTKHSGAVLGNGI</sequence>
<protein>
    <submittedName>
        <fullName evidence="2">Putative transcriptional regulator, XRE family</fullName>
    </submittedName>
</protein>
<proteinExistence type="predicted"/>
<feature type="domain" description="HTH cro/C1-type" evidence="1">
    <location>
        <begin position="41"/>
        <end position="67"/>
    </location>
</feature>
<dbReference type="EMBL" id="CP000532">
    <property type="protein sequence ID" value="ABM39954.1"/>
    <property type="molecule type" value="Genomic_DNA"/>
</dbReference>
<evidence type="ECO:0000259" key="1">
    <source>
        <dbReference type="PROSITE" id="PS50943"/>
    </source>
</evidence>
<dbReference type="CDD" id="cd00093">
    <property type="entry name" value="HTH_XRE"/>
    <property type="match status" value="1"/>
</dbReference>
<dbReference type="Proteomes" id="UP000000644">
    <property type="component" value="Plasmid pPNAP03"/>
</dbReference>
<geneLocation type="plasmid" evidence="2 3">
    <name>pPNAP03</name>
</geneLocation>
<dbReference type="SUPFAM" id="SSF47413">
    <property type="entry name" value="lambda repressor-like DNA-binding domains"/>
    <property type="match status" value="1"/>
</dbReference>
<name>A1VWC6_POLNA</name>
<dbReference type="InterPro" id="IPR010982">
    <property type="entry name" value="Lambda_DNA-bd_dom_sf"/>
</dbReference>
<evidence type="ECO:0000313" key="3">
    <source>
        <dbReference type="Proteomes" id="UP000000644"/>
    </source>
</evidence>
<evidence type="ECO:0000313" key="2">
    <source>
        <dbReference type="EMBL" id="ABM39954.1"/>
    </source>
</evidence>
<dbReference type="PROSITE" id="PS50943">
    <property type="entry name" value="HTH_CROC1"/>
    <property type="match status" value="1"/>
</dbReference>